<keyword evidence="3 7" id="KW-1133">Transmembrane helix</keyword>
<feature type="transmembrane region" description="Helical" evidence="7">
    <location>
        <begin position="12"/>
        <end position="34"/>
    </location>
</feature>
<dbReference type="InterPro" id="IPR052337">
    <property type="entry name" value="SAT4-like"/>
</dbReference>
<dbReference type="EMBL" id="JBFXLQ010000035">
    <property type="protein sequence ID" value="KAL2864973.1"/>
    <property type="molecule type" value="Genomic_DNA"/>
</dbReference>
<comment type="caution">
    <text evidence="9">The sequence shown here is derived from an EMBL/GenBank/DDBJ whole genome shotgun (WGS) entry which is preliminary data.</text>
</comment>
<proteinExistence type="inferred from homology"/>
<keyword evidence="10" id="KW-1185">Reference proteome</keyword>
<evidence type="ECO:0000256" key="1">
    <source>
        <dbReference type="ARBA" id="ARBA00004141"/>
    </source>
</evidence>
<feature type="transmembrane region" description="Helical" evidence="7">
    <location>
        <begin position="166"/>
        <end position="191"/>
    </location>
</feature>
<dbReference type="RefSeq" id="XP_070883952.1">
    <property type="nucleotide sequence ID" value="XM_071029693.1"/>
</dbReference>
<dbReference type="PANTHER" id="PTHR33048:SF8">
    <property type="entry name" value="INTEGRAL MEMBRANE PROTEIN-RELATED"/>
    <property type="match status" value="1"/>
</dbReference>
<dbReference type="Pfam" id="PF20684">
    <property type="entry name" value="Fung_rhodopsin"/>
    <property type="match status" value="1"/>
</dbReference>
<comment type="similarity">
    <text evidence="5">Belongs to the SAT4 family.</text>
</comment>
<protein>
    <recommendedName>
        <fullName evidence="8">Rhodopsin domain-containing protein</fullName>
    </recommendedName>
</protein>
<evidence type="ECO:0000256" key="5">
    <source>
        <dbReference type="ARBA" id="ARBA00038359"/>
    </source>
</evidence>
<evidence type="ECO:0000256" key="6">
    <source>
        <dbReference type="SAM" id="MobiDB-lite"/>
    </source>
</evidence>
<feature type="transmembrane region" description="Helical" evidence="7">
    <location>
        <begin position="238"/>
        <end position="263"/>
    </location>
</feature>
<evidence type="ECO:0000256" key="3">
    <source>
        <dbReference type="ARBA" id="ARBA00022989"/>
    </source>
</evidence>
<name>A0ABR4LNJ3_9EURO</name>
<evidence type="ECO:0000313" key="10">
    <source>
        <dbReference type="Proteomes" id="UP001610432"/>
    </source>
</evidence>
<feature type="region of interest" description="Disordered" evidence="6">
    <location>
        <begin position="276"/>
        <end position="305"/>
    </location>
</feature>
<feature type="transmembrane region" description="Helical" evidence="7">
    <location>
        <begin position="203"/>
        <end position="226"/>
    </location>
</feature>
<dbReference type="InterPro" id="IPR049326">
    <property type="entry name" value="Rhodopsin_dom_fungi"/>
</dbReference>
<evidence type="ECO:0000256" key="2">
    <source>
        <dbReference type="ARBA" id="ARBA00022692"/>
    </source>
</evidence>
<reference evidence="9 10" key="1">
    <citation type="submission" date="2024-07" db="EMBL/GenBank/DDBJ databases">
        <title>Section-level genome sequencing and comparative genomics of Aspergillus sections Usti and Cavernicolus.</title>
        <authorList>
            <consortium name="Lawrence Berkeley National Laboratory"/>
            <person name="Nybo J.L."/>
            <person name="Vesth T.C."/>
            <person name="Theobald S."/>
            <person name="Frisvad J.C."/>
            <person name="Larsen T.O."/>
            <person name="Kjaerboelling I."/>
            <person name="Rothschild-Mancinelli K."/>
            <person name="Lyhne E.K."/>
            <person name="Kogle M.E."/>
            <person name="Barry K."/>
            <person name="Clum A."/>
            <person name="Na H."/>
            <person name="Ledsgaard L."/>
            <person name="Lin J."/>
            <person name="Lipzen A."/>
            <person name="Kuo A."/>
            <person name="Riley R."/>
            <person name="Mondo S."/>
            <person name="Labutti K."/>
            <person name="Haridas S."/>
            <person name="Pangalinan J."/>
            <person name="Salamov A.A."/>
            <person name="Simmons B.A."/>
            <person name="Magnuson J.K."/>
            <person name="Chen J."/>
            <person name="Drula E."/>
            <person name="Henrissat B."/>
            <person name="Wiebenga A."/>
            <person name="Lubbers R.J."/>
            <person name="Gomes A.C."/>
            <person name="Macurrencykelacurrency M.R."/>
            <person name="Stajich J."/>
            <person name="Grigoriev I.V."/>
            <person name="Mortensen U.H."/>
            <person name="De Vries R.P."/>
            <person name="Baker S.E."/>
            <person name="Andersen M.R."/>
        </authorList>
    </citation>
    <scope>NUCLEOTIDE SEQUENCE [LARGE SCALE GENOMIC DNA]</scope>
    <source>
        <strain evidence="9 10">CBS 449.75</strain>
    </source>
</reference>
<dbReference type="PANTHER" id="PTHR33048">
    <property type="entry name" value="PTH11-LIKE INTEGRAL MEMBRANE PROTEIN (AFU_ORTHOLOGUE AFUA_5G11245)"/>
    <property type="match status" value="1"/>
</dbReference>
<gene>
    <name evidence="9" type="ORF">BJX67DRAFT_359532</name>
</gene>
<keyword evidence="2 7" id="KW-0812">Transmembrane</keyword>
<dbReference type="GeneID" id="98144765"/>
<organism evidence="9 10">
    <name type="scientific">Aspergillus lucknowensis</name>
    <dbReference type="NCBI Taxonomy" id="176173"/>
    <lineage>
        <taxon>Eukaryota</taxon>
        <taxon>Fungi</taxon>
        <taxon>Dikarya</taxon>
        <taxon>Ascomycota</taxon>
        <taxon>Pezizomycotina</taxon>
        <taxon>Eurotiomycetes</taxon>
        <taxon>Eurotiomycetidae</taxon>
        <taxon>Eurotiales</taxon>
        <taxon>Aspergillaceae</taxon>
        <taxon>Aspergillus</taxon>
        <taxon>Aspergillus subgen. Nidulantes</taxon>
    </lineage>
</organism>
<feature type="transmembrane region" description="Helical" evidence="7">
    <location>
        <begin position="86"/>
        <end position="111"/>
    </location>
</feature>
<evidence type="ECO:0000259" key="8">
    <source>
        <dbReference type="Pfam" id="PF20684"/>
    </source>
</evidence>
<dbReference type="Proteomes" id="UP001610432">
    <property type="component" value="Unassembled WGS sequence"/>
</dbReference>
<evidence type="ECO:0000256" key="4">
    <source>
        <dbReference type="ARBA" id="ARBA00023136"/>
    </source>
</evidence>
<feature type="transmembrane region" description="Helical" evidence="7">
    <location>
        <begin position="46"/>
        <end position="66"/>
    </location>
</feature>
<feature type="domain" description="Rhodopsin" evidence="8">
    <location>
        <begin position="27"/>
        <end position="265"/>
    </location>
</feature>
<evidence type="ECO:0000313" key="9">
    <source>
        <dbReference type="EMBL" id="KAL2864973.1"/>
    </source>
</evidence>
<feature type="transmembrane region" description="Helical" evidence="7">
    <location>
        <begin position="123"/>
        <end position="146"/>
    </location>
</feature>
<accession>A0ABR4LNJ3</accession>
<sequence>MNQSRVGDAIAGLAVAISLILLSTGTRIFVKLFWPANDKLYLDDYLIVFATVVAVADCAVLLGLEIPHGLGRHISTVEYADLQRVLLAEFITGHLYNTALASIKLSILALYYRIFITETFRKIVVAVATFVVLWLITIEISIFFICRPLQSFWNPRLAGNCLNVTAMIYYITTSNLVTDLVVFVLPLPVIIRLHITRKNKVALSILFSIGILTCGISAARLTYAFIQKSPDITYDGVPFALLSTYEMLGGIMCANLPIIYKLLRRVFWGVRSAPSPEARSIPAEHSHGPFRHPENSDGDPGGWTPLSGNYYSHGNNYTTTVEAQPEAAQIGHNT</sequence>
<keyword evidence="4 7" id="KW-0472">Membrane</keyword>
<comment type="subcellular location">
    <subcellularLocation>
        <location evidence="1">Membrane</location>
        <topology evidence="1">Multi-pass membrane protein</topology>
    </subcellularLocation>
</comment>
<evidence type="ECO:0000256" key="7">
    <source>
        <dbReference type="SAM" id="Phobius"/>
    </source>
</evidence>
<feature type="compositionally biased region" description="Basic and acidic residues" evidence="6">
    <location>
        <begin position="282"/>
        <end position="295"/>
    </location>
</feature>